<dbReference type="EMBL" id="HBUF01082811">
    <property type="protein sequence ID" value="CAG6633500.1"/>
    <property type="molecule type" value="Transcribed_RNA"/>
</dbReference>
<protein>
    <submittedName>
        <fullName evidence="2">Uncharacterized protein</fullName>
    </submittedName>
</protein>
<dbReference type="AlphaFoldDB" id="A0A8D8VTW4"/>
<evidence type="ECO:0000256" key="1">
    <source>
        <dbReference type="SAM" id="Phobius"/>
    </source>
</evidence>
<sequence>MFHNIACIVARIILSITSIYFDYFSLILSTTSIYFHCLLSYSLCNKRQKCNTGKENKNVGTKSKRAQNRSSTILCLSMRLSLFNVRAGAWRLTLFSVQAGGLVEETFRKCKPNLESCQQTM</sequence>
<keyword evidence="1" id="KW-0472">Membrane</keyword>
<organism evidence="2">
    <name type="scientific">Cacopsylla melanoneura</name>
    <dbReference type="NCBI Taxonomy" id="428564"/>
    <lineage>
        <taxon>Eukaryota</taxon>
        <taxon>Metazoa</taxon>
        <taxon>Ecdysozoa</taxon>
        <taxon>Arthropoda</taxon>
        <taxon>Hexapoda</taxon>
        <taxon>Insecta</taxon>
        <taxon>Pterygota</taxon>
        <taxon>Neoptera</taxon>
        <taxon>Paraneoptera</taxon>
        <taxon>Hemiptera</taxon>
        <taxon>Sternorrhyncha</taxon>
        <taxon>Psylloidea</taxon>
        <taxon>Psyllidae</taxon>
        <taxon>Psyllinae</taxon>
        <taxon>Cacopsylla</taxon>
    </lineage>
</organism>
<accession>A0A8D8VTW4</accession>
<feature type="transmembrane region" description="Helical" evidence="1">
    <location>
        <begin position="23"/>
        <end position="44"/>
    </location>
</feature>
<evidence type="ECO:0000313" key="2">
    <source>
        <dbReference type="EMBL" id="CAG6633500.1"/>
    </source>
</evidence>
<keyword evidence="1" id="KW-0812">Transmembrane</keyword>
<name>A0A8D8VTW4_9HEMI</name>
<proteinExistence type="predicted"/>
<keyword evidence="1" id="KW-1133">Transmembrane helix</keyword>
<reference evidence="2" key="1">
    <citation type="submission" date="2021-05" db="EMBL/GenBank/DDBJ databases">
        <authorList>
            <person name="Alioto T."/>
            <person name="Alioto T."/>
            <person name="Gomez Garrido J."/>
        </authorList>
    </citation>
    <scope>NUCLEOTIDE SEQUENCE</scope>
</reference>